<dbReference type="CDD" id="cd00041">
    <property type="entry name" value="CUB"/>
    <property type="match status" value="2"/>
</dbReference>
<dbReference type="FunFam" id="2.60.120.290:FF:000005">
    <property type="entry name" value="Procollagen C-endopeptidase enhancer 1"/>
    <property type="match status" value="1"/>
</dbReference>
<evidence type="ECO:0000313" key="6">
    <source>
        <dbReference type="EMBL" id="KAK2167771.1"/>
    </source>
</evidence>
<reference evidence="6" key="1">
    <citation type="journal article" date="2023" name="Mol. Biol. Evol.">
        <title>Third-Generation Sequencing Reveals the Adaptive Role of the Epigenome in Three Deep-Sea Polychaetes.</title>
        <authorList>
            <person name="Perez M."/>
            <person name="Aroh O."/>
            <person name="Sun Y."/>
            <person name="Lan Y."/>
            <person name="Juniper S.K."/>
            <person name="Young C.R."/>
            <person name="Angers B."/>
            <person name="Qian P.Y."/>
        </authorList>
    </citation>
    <scope>NUCLEOTIDE SEQUENCE</scope>
    <source>
        <strain evidence="6">P08H-3</strain>
    </source>
</reference>
<dbReference type="PROSITE" id="PS01180">
    <property type="entry name" value="CUB"/>
    <property type="match status" value="2"/>
</dbReference>
<evidence type="ECO:0000256" key="2">
    <source>
        <dbReference type="ARBA" id="ARBA00023157"/>
    </source>
</evidence>
<dbReference type="SMART" id="SM00042">
    <property type="entry name" value="CUB"/>
    <property type="match status" value="2"/>
</dbReference>
<dbReference type="SUPFAM" id="SSF49854">
    <property type="entry name" value="Spermadhesin, CUB domain"/>
    <property type="match status" value="2"/>
</dbReference>
<dbReference type="InterPro" id="IPR035914">
    <property type="entry name" value="Sperma_CUB_dom_sf"/>
</dbReference>
<sequence>MLFRFVLTALIGMVAVPVVLATDGTVACDPSLRPVEISESGTVFTSLNYNGTAPYPPNQLCEYKFIGSVGQNVILTFDDIVLEECTDCNCDYIEVYDGPDDTSNLLTKMCGNVNTPVALASGADGFVRFVSDESTQGTGFSATFTVGNAACEGGVVLTEINGTFVSPNFPLNYGNSEDCTWTLKVPEDSYRVDVWFDSFEVEDRCMSDYVKMVDSTGNVLQTWWWEEGPQDPNVIFSSRSGQGDIDITFTSDSSVTRNGFRGYWRMGRYLPGTVPSRDI</sequence>
<gene>
    <name evidence="6" type="ORF">LSH36_24g06044</name>
</gene>
<dbReference type="Proteomes" id="UP001208570">
    <property type="component" value="Unassembled WGS sequence"/>
</dbReference>
<protein>
    <recommendedName>
        <fullName evidence="5">CUB domain-containing protein</fullName>
    </recommendedName>
</protein>
<accession>A0AAD9NGU7</accession>
<feature type="chain" id="PRO_5042096366" description="CUB domain-containing protein" evidence="4">
    <location>
        <begin position="22"/>
        <end position="279"/>
    </location>
</feature>
<name>A0AAD9NGU7_9ANNE</name>
<keyword evidence="4" id="KW-0732">Signal</keyword>
<evidence type="ECO:0000259" key="5">
    <source>
        <dbReference type="PROSITE" id="PS01180"/>
    </source>
</evidence>
<organism evidence="6 7">
    <name type="scientific">Paralvinella palmiformis</name>
    <dbReference type="NCBI Taxonomy" id="53620"/>
    <lineage>
        <taxon>Eukaryota</taxon>
        <taxon>Metazoa</taxon>
        <taxon>Spiralia</taxon>
        <taxon>Lophotrochozoa</taxon>
        <taxon>Annelida</taxon>
        <taxon>Polychaeta</taxon>
        <taxon>Sedentaria</taxon>
        <taxon>Canalipalpata</taxon>
        <taxon>Terebellida</taxon>
        <taxon>Terebelliformia</taxon>
        <taxon>Alvinellidae</taxon>
        <taxon>Paralvinella</taxon>
    </lineage>
</organism>
<dbReference type="Gene3D" id="2.60.120.290">
    <property type="entry name" value="Spermadhesin, CUB domain"/>
    <property type="match status" value="2"/>
</dbReference>
<evidence type="ECO:0000256" key="4">
    <source>
        <dbReference type="SAM" id="SignalP"/>
    </source>
</evidence>
<keyword evidence="7" id="KW-1185">Reference proteome</keyword>
<dbReference type="PANTHER" id="PTHR24251:SF37">
    <property type="entry name" value="CUB DOMAIN-CONTAINING PROTEIN"/>
    <property type="match status" value="1"/>
</dbReference>
<feature type="domain" description="CUB" evidence="5">
    <location>
        <begin position="151"/>
        <end position="267"/>
    </location>
</feature>
<dbReference type="InterPro" id="IPR000859">
    <property type="entry name" value="CUB_dom"/>
</dbReference>
<feature type="domain" description="CUB" evidence="5">
    <location>
        <begin position="28"/>
        <end position="147"/>
    </location>
</feature>
<keyword evidence="1" id="KW-0677">Repeat</keyword>
<evidence type="ECO:0000256" key="3">
    <source>
        <dbReference type="PROSITE-ProRule" id="PRU00059"/>
    </source>
</evidence>
<proteinExistence type="predicted"/>
<feature type="signal peptide" evidence="4">
    <location>
        <begin position="1"/>
        <end position="21"/>
    </location>
</feature>
<dbReference type="EMBL" id="JAODUP010000024">
    <property type="protein sequence ID" value="KAK2167771.1"/>
    <property type="molecule type" value="Genomic_DNA"/>
</dbReference>
<comment type="caution">
    <text evidence="6">The sequence shown here is derived from an EMBL/GenBank/DDBJ whole genome shotgun (WGS) entry which is preliminary data.</text>
</comment>
<evidence type="ECO:0000313" key="7">
    <source>
        <dbReference type="Proteomes" id="UP001208570"/>
    </source>
</evidence>
<dbReference type="Pfam" id="PF00431">
    <property type="entry name" value="CUB"/>
    <property type="match status" value="2"/>
</dbReference>
<dbReference type="AlphaFoldDB" id="A0AAD9NGU7"/>
<dbReference type="PANTHER" id="PTHR24251">
    <property type="entry name" value="OVOCHYMASE-RELATED"/>
    <property type="match status" value="1"/>
</dbReference>
<comment type="caution">
    <text evidence="3">Lacks conserved residue(s) required for the propagation of feature annotation.</text>
</comment>
<keyword evidence="2" id="KW-1015">Disulfide bond</keyword>
<evidence type="ECO:0000256" key="1">
    <source>
        <dbReference type="ARBA" id="ARBA00022737"/>
    </source>
</evidence>